<keyword evidence="7" id="KW-0408">Iron</keyword>
<evidence type="ECO:0000256" key="9">
    <source>
        <dbReference type="ARBA" id="ARBA00023077"/>
    </source>
</evidence>
<evidence type="ECO:0000256" key="1">
    <source>
        <dbReference type="ARBA" id="ARBA00004571"/>
    </source>
</evidence>
<evidence type="ECO:0000256" key="3">
    <source>
        <dbReference type="ARBA" id="ARBA00022448"/>
    </source>
</evidence>
<feature type="domain" description="TonB-dependent receptor plug" evidence="16">
    <location>
        <begin position="84"/>
        <end position="187"/>
    </location>
</feature>
<dbReference type="PROSITE" id="PS52016">
    <property type="entry name" value="TONB_DEPENDENT_REC_3"/>
    <property type="match status" value="1"/>
</dbReference>
<evidence type="ECO:0000256" key="14">
    <source>
        <dbReference type="RuleBase" id="RU003357"/>
    </source>
</evidence>
<evidence type="ECO:0000256" key="13">
    <source>
        <dbReference type="PROSITE-ProRule" id="PRU01360"/>
    </source>
</evidence>
<evidence type="ECO:0000256" key="12">
    <source>
        <dbReference type="ARBA" id="ARBA00023237"/>
    </source>
</evidence>
<evidence type="ECO:0000256" key="2">
    <source>
        <dbReference type="ARBA" id="ARBA00009810"/>
    </source>
</evidence>
<keyword evidence="6 13" id="KW-0812">Transmembrane</keyword>
<organism evidence="17 18">
    <name type="scientific">Nitrosospira briensis</name>
    <dbReference type="NCBI Taxonomy" id="35799"/>
    <lineage>
        <taxon>Bacteria</taxon>
        <taxon>Pseudomonadati</taxon>
        <taxon>Pseudomonadota</taxon>
        <taxon>Betaproteobacteria</taxon>
        <taxon>Nitrosomonadales</taxon>
        <taxon>Nitrosomonadaceae</taxon>
        <taxon>Nitrosospira</taxon>
    </lineage>
</organism>
<dbReference type="Gene3D" id="2.40.170.20">
    <property type="entry name" value="TonB-dependent receptor, beta-barrel domain"/>
    <property type="match status" value="1"/>
</dbReference>
<dbReference type="InterPro" id="IPR012910">
    <property type="entry name" value="Plug_dom"/>
</dbReference>
<protein>
    <submittedName>
        <fullName evidence="17">Outer membrane receptor proteins, mostly Fe transport</fullName>
    </submittedName>
</protein>
<evidence type="ECO:0000259" key="16">
    <source>
        <dbReference type="Pfam" id="PF07715"/>
    </source>
</evidence>
<evidence type="ECO:0000256" key="6">
    <source>
        <dbReference type="ARBA" id="ARBA00022692"/>
    </source>
</evidence>
<dbReference type="InterPro" id="IPR039426">
    <property type="entry name" value="TonB-dep_rcpt-like"/>
</dbReference>
<keyword evidence="4 13" id="KW-1134">Transmembrane beta strand</keyword>
<keyword evidence="3 13" id="KW-0813">Transport</keyword>
<dbReference type="PANTHER" id="PTHR32552:SF81">
    <property type="entry name" value="TONB-DEPENDENT OUTER MEMBRANE RECEPTOR"/>
    <property type="match status" value="1"/>
</dbReference>
<dbReference type="GO" id="GO:0006826">
    <property type="term" value="P:iron ion transport"/>
    <property type="evidence" value="ECO:0007669"/>
    <property type="project" value="UniProtKB-KW"/>
</dbReference>
<dbReference type="RefSeq" id="WP_256208319.1">
    <property type="nucleotide sequence ID" value="NZ_FOVJ01000001.1"/>
</dbReference>
<keyword evidence="11 17" id="KW-0675">Receptor</keyword>
<reference evidence="18" key="1">
    <citation type="submission" date="2016-10" db="EMBL/GenBank/DDBJ databases">
        <authorList>
            <person name="Varghese N."/>
        </authorList>
    </citation>
    <scope>NUCLEOTIDE SEQUENCE [LARGE SCALE GENOMIC DNA]</scope>
    <source>
        <strain evidence="18">Nsp8</strain>
    </source>
</reference>
<evidence type="ECO:0000256" key="8">
    <source>
        <dbReference type="ARBA" id="ARBA00023065"/>
    </source>
</evidence>
<keyword evidence="5" id="KW-0410">Iron transport</keyword>
<keyword evidence="8" id="KW-0406">Ion transport</keyword>
<evidence type="ECO:0000256" key="7">
    <source>
        <dbReference type="ARBA" id="ARBA00023004"/>
    </source>
</evidence>
<dbReference type="PANTHER" id="PTHR32552">
    <property type="entry name" value="FERRICHROME IRON RECEPTOR-RELATED"/>
    <property type="match status" value="1"/>
</dbReference>
<dbReference type="Proteomes" id="UP000183107">
    <property type="component" value="Unassembled WGS sequence"/>
</dbReference>
<dbReference type="SUPFAM" id="SSF56935">
    <property type="entry name" value="Porins"/>
    <property type="match status" value="1"/>
</dbReference>
<keyword evidence="10 13" id="KW-0472">Membrane</keyword>
<evidence type="ECO:0000313" key="17">
    <source>
        <dbReference type="EMBL" id="SFN31468.1"/>
    </source>
</evidence>
<evidence type="ECO:0000256" key="10">
    <source>
        <dbReference type="ARBA" id="ARBA00023136"/>
    </source>
</evidence>
<dbReference type="Pfam" id="PF07715">
    <property type="entry name" value="Plug"/>
    <property type="match status" value="1"/>
</dbReference>
<name>A0A1I4Y006_9PROT</name>
<dbReference type="EMBL" id="FOVJ01000001">
    <property type="protein sequence ID" value="SFN31468.1"/>
    <property type="molecule type" value="Genomic_DNA"/>
</dbReference>
<evidence type="ECO:0000256" key="11">
    <source>
        <dbReference type="ARBA" id="ARBA00023170"/>
    </source>
</evidence>
<evidence type="ECO:0000313" key="18">
    <source>
        <dbReference type="Proteomes" id="UP000183107"/>
    </source>
</evidence>
<evidence type="ECO:0000256" key="5">
    <source>
        <dbReference type="ARBA" id="ARBA00022496"/>
    </source>
</evidence>
<dbReference type="Pfam" id="PF00593">
    <property type="entry name" value="TonB_dep_Rec_b-barrel"/>
    <property type="match status" value="1"/>
</dbReference>
<dbReference type="AlphaFoldDB" id="A0A1I4Y006"/>
<comment type="similarity">
    <text evidence="2 13 14">Belongs to the TonB-dependent receptor family.</text>
</comment>
<feature type="domain" description="TonB-dependent receptor-like beta-barrel" evidence="15">
    <location>
        <begin position="249"/>
        <end position="669"/>
    </location>
</feature>
<dbReference type="Gene3D" id="2.170.130.10">
    <property type="entry name" value="TonB-dependent receptor, plug domain"/>
    <property type="match status" value="1"/>
</dbReference>
<keyword evidence="9 14" id="KW-0798">TonB box</keyword>
<dbReference type="InterPro" id="IPR000531">
    <property type="entry name" value="Beta-barrel_TonB"/>
</dbReference>
<dbReference type="InterPro" id="IPR037066">
    <property type="entry name" value="Plug_dom_sf"/>
</dbReference>
<dbReference type="InterPro" id="IPR036942">
    <property type="entry name" value="Beta-barrel_TonB_sf"/>
</dbReference>
<gene>
    <name evidence="17" type="ORF">SAMN05216386_0429</name>
</gene>
<sequence>MERLAALLPDHRPALKRGGFAASAARASRMPRPSLVISIALVLTGIGPSLNAAGVPTLQEVVVKAKGNNHNLIGAAESANQGTVLKQQIDQRTVYRPGELLESVPGLIVTQHSGEGKANQYFARGFNLDHGTDLRISVEGMLVNQRSHGHGQGYSDLNFLIPELASSLQYRKGPYYADQGDFSSAGAVDIGYVNKLPAGIANFSVGNQGFMRGLAANSHGAGGGTILYAFELNTKDGPWLRKENYRKFNAVLRYSQSYGDTRFNITAMGYGANWNATDQIPQRAVQAGSISPLGSIDPSDGGESHRFSLSSALQHKSKLGITRINLYTIHSNLALFSNFTYFLDDPVNGDQFSQVDKRFQSALNLSHAWVNNLGGFAFENTVGAQFQNDVIDNGLLHTRQRQSLFTTRKDHVLENSMGLYYQNSVQWMDKFRSVAGVRSDFYWFDVHSDNSLNSGEQYDSITNPKLSLIFGPWAKTEYYFNYGSGFHSNDARGATATVDPKSGEAISRVNPLVRSTGYEAGLRTAILPGLQASLTFFRLDLASELLFVGDAGTTEASRPSKREGFEVSAFYMPNHWLTVDLDYALAKARFTGWDPAGNHIPGAIQGVGKASIAVDNLGPFFGSMQFRYFGKRALVEDNSQQSDNTMTLNGQIGFKLSKKFRVALQGFNLLGTKAHAIDYFYTSRLPGEPASGVPDRHFHPIESRSFRVSLTGNF</sequence>
<accession>A0A1I4Y006</accession>
<proteinExistence type="inferred from homology"/>
<evidence type="ECO:0000256" key="4">
    <source>
        <dbReference type="ARBA" id="ARBA00022452"/>
    </source>
</evidence>
<dbReference type="GO" id="GO:0009279">
    <property type="term" value="C:cell outer membrane"/>
    <property type="evidence" value="ECO:0007669"/>
    <property type="project" value="UniProtKB-SubCell"/>
</dbReference>
<comment type="subcellular location">
    <subcellularLocation>
        <location evidence="1 13">Cell outer membrane</location>
        <topology evidence="1 13">Multi-pass membrane protein</topology>
    </subcellularLocation>
</comment>
<keyword evidence="12 13" id="KW-0998">Cell outer membrane</keyword>
<evidence type="ECO:0000259" key="15">
    <source>
        <dbReference type="Pfam" id="PF00593"/>
    </source>
</evidence>
<keyword evidence="18" id="KW-1185">Reference proteome</keyword>